<evidence type="ECO:0000256" key="2">
    <source>
        <dbReference type="SAM" id="SignalP"/>
    </source>
</evidence>
<dbReference type="EMBL" id="VZRB01000003">
    <property type="protein sequence ID" value="KAB1149190.1"/>
    <property type="molecule type" value="Genomic_DNA"/>
</dbReference>
<sequence>MSTARSLPRSRLWLRALVLLLAVLVPAAHAEGRPAAVSAGEIAEYDVLDTVLRPASRASHRAVARPRPVPVVPRPAPAAPQGRPLPAPAPPPHAPDTLRSVVLRC</sequence>
<feature type="region of interest" description="Disordered" evidence="1">
    <location>
        <begin position="57"/>
        <end position="105"/>
    </location>
</feature>
<dbReference type="AlphaFoldDB" id="A0A6H9V7J5"/>
<dbReference type="Proteomes" id="UP000442707">
    <property type="component" value="Unassembled WGS sequence"/>
</dbReference>
<feature type="chain" id="PRO_5026339826" description="Secreted protein" evidence="2">
    <location>
        <begin position="31"/>
        <end position="105"/>
    </location>
</feature>
<comment type="caution">
    <text evidence="3">The sequence shown here is derived from an EMBL/GenBank/DDBJ whole genome shotgun (WGS) entry which is preliminary data.</text>
</comment>
<evidence type="ECO:0000313" key="4">
    <source>
        <dbReference type="Proteomes" id="UP000442707"/>
    </source>
</evidence>
<organism evidence="3 4">
    <name type="scientific">Streptomyces luteolifulvus</name>
    <dbReference type="NCBI Taxonomy" id="2615112"/>
    <lineage>
        <taxon>Bacteria</taxon>
        <taxon>Bacillati</taxon>
        <taxon>Actinomycetota</taxon>
        <taxon>Actinomycetes</taxon>
        <taxon>Kitasatosporales</taxon>
        <taxon>Streptomycetaceae</taxon>
        <taxon>Streptomyces</taxon>
    </lineage>
</organism>
<feature type="compositionally biased region" description="Pro residues" evidence="1">
    <location>
        <begin position="67"/>
        <end position="94"/>
    </location>
</feature>
<reference evidence="3 4" key="1">
    <citation type="submission" date="2019-09" db="EMBL/GenBank/DDBJ databases">
        <title>Screening of Novel Bioactive Compounds from Soil-Associated.</title>
        <authorList>
            <person name="Zhao S."/>
        </authorList>
    </citation>
    <scope>NUCLEOTIDE SEQUENCE [LARGE SCALE GENOMIC DNA]</scope>
    <source>
        <strain evidence="3 4">HIT-DPA4</strain>
    </source>
</reference>
<name>A0A6H9V7J5_9ACTN</name>
<feature type="signal peptide" evidence="2">
    <location>
        <begin position="1"/>
        <end position="30"/>
    </location>
</feature>
<accession>A0A6H9V7J5</accession>
<evidence type="ECO:0000256" key="1">
    <source>
        <dbReference type="SAM" id="MobiDB-lite"/>
    </source>
</evidence>
<evidence type="ECO:0008006" key="5">
    <source>
        <dbReference type="Google" id="ProtNLM"/>
    </source>
</evidence>
<protein>
    <recommendedName>
        <fullName evidence="5">Secreted protein</fullName>
    </recommendedName>
</protein>
<keyword evidence="2" id="KW-0732">Signal</keyword>
<gene>
    <name evidence="3" type="ORF">F7R91_05345</name>
</gene>
<proteinExistence type="predicted"/>
<evidence type="ECO:0000313" key="3">
    <source>
        <dbReference type="EMBL" id="KAB1149190.1"/>
    </source>
</evidence>
<dbReference type="RefSeq" id="WP_150945012.1">
    <property type="nucleotide sequence ID" value="NZ_VZRB01000003.1"/>
</dbReference>
<keyword evidence="4" id="KW-1185">Reference proteome</keyword>